<evidence type="ECO:0000256" key="2">
    <source>
        <dbReference type="ARBA" id="ARBA00009283"/>
    </source>
</evidence>
<feature type="region of interest" description="Disordered" evidence="7">
    <location>
        <begin position="1"/>
        <end position="36"/>
    </location>
</feature>
<evidence type="ECO:0000256" key="1">
    <source>
        <dbReference type="ARBA" id="ARBA00004323"/>
    </source>
</evidence>
<dbReference type="Gene3D" id="3.30.420.40">
    <property type="match status" value="1"/>
</dbReference>
<dbReference type="Gene3D" id="3.30.420.150">
    <property type="entry name" value="Exopolyphosphatase. Domain 2"/>
    <property type="match status" value="1"/>
</dbReference>
<evidence type="ECO:0000256" key="6">
    <source>
        <dbReference type="RuleBase" id="RU003833"/>
    </source>
</evidence>
<dbReference type="GO" id="GO:0004382">
    <property type="term" value="F:GDP phosphatase activity"/>
    <property type="evidence" value="ECO:0007669"/>
    <property type="project" value="UniProtKB-EC"/>
</dbReference>
<evidence type="ECO:0000256" key="8">
    <source>
        <dbReference type="SAM" id="Phobius"/>
    </source>
</evidence>
<evidence type="ECO:0000256" key="7">
    <source>
        <dbReference type="SAM" id="MobiDB-lite"/>
    </source>
</evidence>
<dbReference type="InterPro" id="IPR000407">
    <property type="entry name" value="GDA1_CD39_NTPase"/>
</dbReference>
<dbReference type="EC" id="3.6.1.42" evidence="5"/>
<name>A0ABR3YMR4_9PEZI</name>
<feature type="compositionally biased region" description="Polar residues" evidence="7">
    <location>
        <begin position="121"/>
        <end position="133"/>
    </location>
</feature>
<feature type="compositionally biased region" description="Basic and acidic residues" evidence="7">
    <location>
        <begin position="100"/>
        <end position="110"/>
    </location>
</feature>
<sequence>MRRTPPTKAKTTNRASARHEKPQRYSATPPSTPASTTAMAQVQRVRWIKTTGLILFVVLFFYWLSPQGAEIANDKVVTPGKQPDTPAPVTPPAAPNPDVEAPKPETKKPTVDASLTPPTKPQGQTPSDFTYGTDKCTVSSSKDKPIVQYVLMVDAGSTGSRIHVYKFNNCGDTPELEGEVFEKSKPGLSAFADDPVAAAKSLDPLMKIAMENVPDALKSCTPIAVKATAGLRLTGAKAAQDVLDAVRSHLETSYPFPVVSKEDNGVVIMDGSDEGVYAWITTNYLLGKIGGLEKTPTAAVFDLGGGSTQIVFEPTFPEANGKPEKMSEGDHKYELKFGGNNFTLYQHSHLGYGLMSARKAMHASFVEDLYESHKSDSKFVDTPLVHPCLPPGAVEKISVTLSENHPLGEVANFTMTGPATALPAQCRALAEKILHKKKACALMPCSFNGVHQPSLARTFATQDVFIFSYFYERTKPLGMPESFTLSEMHDLTASVCGGEDSWANFKSIPGALDELKNEPMFCTDLNFMMALLHTGYEMPLERELRIAQKIKGNEVGWCLGASLPLLSGEGWTCKVKEIST</sequence>
<feature type="compositionally biased region" description="Pro residues" evidence="7">
    <location>
        <begin position="85"/>
        <end position="95"/>
    </location>
</feature>
<dbReference type="PROSITE" id="PS01238">
    <property type="entry name" value="GDA1_CD39_NTPASE"/>
    <property type="match status" value="1"/>
</dbReference>
<evidence type="ECO:0000256" key="3">
    <source>
        <dbReference type="ARBA" id="ARBA00022801"/>
    </source>
</evidence>
<dbReference type="CDD" id="cd24040">
    <property type="entry name" value="ASKHA_NBD_GDA1"/>
    <property type="match status" value="1"/>
</dbReference>
<protein>
    <recommendedName>
        <fullName evidence="5">guanosine-diphosphatase</fullName>
        <ecNumber evidence="5">3.6.1.42</ecNumber>
    </recommendedName>
</protein>
<keyword evidence="8" id="KW-0812">Transmembrane</keyword>
<evidence type="ECO:0000256" key="5">
    <source>
        <dbReference type="ARBA" id="ARBA00038903"/>
    </source>
</evidence>
<evidence type="ECO:0000313" key="10">
    <source>
        <dbReference type="Proteomes" id="UP001583280"/>
    </source>
</evidence>
<feature type="transmembrane region" description="Helical" evidence="8">
    <location>
        <begin position="47"/>
        <end position="65"/>
    </location>
</feature>
<keyword evidence="3 6" id="KW-0378">Hydrolase</keyword>
<dbReference type="Proteomes" id="UP001583280">
    <property type="component" value="Unassembled WGS sequence"/>
</dbReference>
<feature type="compositionally biased region" description="Low complexity" evidence="7">
    <location>
        <begin position="26"/>
        <end position="36"/>
    </location>
</feature>
<keyword evidence="10" id="KW-1185">Reference proteome</keyword>
<organism evidence="9 10">
    <name type="scientific">Ceratocystis pirilliformis</name>
    <dbReference type="NCBI Taxonomy" id="259994"/>
    <lineage>
        <taxon>Eukaryota</taxon>
        <taxon>Fungi</taxon>
        <taxon>Dikarya</taxon>
        <taxon>Ascomycota</taxon>
        <taxon>Pezizomycotina</taxon>
        <taxon>Sordariomycetes</taxon>
        <taxon>Hypocreomycetidae</taxon>
        <taxon>Microascales</taxon>
        <taxon>Ceratocystidaceae</taxon>
        <taxon>Ceratocystis</taxon>
    </lineage>
</organism>
<dbReference type="EMBL" id="JAWDJO010000251">
    <property type="protein sequence ID" value="KAL1888664.1"/>
    <property type="molecule type" value="Genomic_DNA"/>
</dbReference>
<keyword evidence="8" id="KW-1133">Transmembrane helix</keyword>
<feature type="region of interest" description="Disordered" evidence="7">
    <location>
        <begin position="76"/>
        <end position="133"/>
    </location>
</feature>
<comment type="similarity">
    <text evidence="2 6">Belongs to the GDA1/CD39 NTPase family.</text>
</comment>
<comment type="function">
    <text evidence="4">After transfer of sugars to endogenous macromolecular acceptors, the enzyme converts nucleoside diphosphates to nucleoside monophosphates which in turn exit the Golgi lumen in a coupled antiporter reaction, allowing entry of additional nucleotide sugar from the cytosol.</text>
</comment>
<dbReference type="PANTHER" id="PTHR11782:SF83">
    <property type="entry name" value="GUANOSINE-DIPHOSPHATASE"/>
    <property type="match status" value="1"/>
</dbReference>
<evidence type="ECO:0000313" key="9">
    <source>
        <dbReference type="EMBL" id="KAL1888664.1"/>
    </source>
</evidence>
<accession>A0ABR3YMR4</accession>
<keyword evidence="8" id="KW-0472">Membrane</keyword>
<proteinExistence type="inferred from homology"/>
<reference evidence="9 10" key="1">
    <citation type="journal article" date="2024" name="IMA Fungus">
        <title>IMA Genome - F19 : A genome assembly and annotation guide to empower mycologists, including annotated draft genome sequences of Ceratocystis pirilliformis, Diaporthe australafricana, Fusarium ophioides, Paecilomyces lecythidis, and Sporothrix stenoceras.</title>
        <authorList>
            <person name="Aylward J."/>
            <person name="Wilson A.M."/>
            <person name="Visagie C.M."/>
            <person name="Spraker J."/>
            <person name="Barnes I."/>
            <person name="Buitendag C."/>
            <person name="Ceriani C."/>
            <person name="Del Mar Angel L."/>
            <person name="du Plessis D."/>
            <person name="Fuchs T."/>
            <person name="Gasser K."/>
            <person name="Kramer D."/>
            <person name="Li W."/>
            <person name="Munsamy K."/>
            <person name="Piso A."/>
            <person name="Price J.L."/>
            <person name="Sonnekus B."/>
            <person name="Thomas C."/>
            <person name="van der Nest A."/>
            <person name="van Dijk A."/>
            <person name="van Heerden A."/>
            <person name="van Vuuren N."/>
            <person name="Yilmaz N."/>
            <person name="Duong T.A."/>
            <person name="van der Merwe N.A."/>
            <person name="Wingfield M.J."/>
            <person name="Wingfield B.D."/>
        </authorList>
    </citation>
    <scope>NUCLEOTIDE SEQUENCE [LARGE SCALE GENOMIC DNA]</scope>
    <source>
        <strain evidence="9 10">CMW 12675</strain>
    </source>
</reference>
<comment type="caution">
    <text evidence="9">The sequence shown here is derived from an EMBL/GenBank/DDBJ whole genome shotgun (WGS) entry which is preliminary data.</text>
</comment>
<evidence type="ECO:0000256" key="4">
    <source>
        <dbReference type="ARBA" id="ARBA00037742"/>
    </source>
</evidence>
<gene>
    <name evidence="9" type="primary">GDA1</name>
    <name evidence="9" type="ORF">Cpir12675_006093</name>
</gene>
<dbReference type="PANTHER" id="PTHR11782">
    <property type="entry name" value="ADENOSINE/GUANOSINE DIPHOSPHATASE"/>
    <property type="match status" value="1"/>
</dbReference>
<comment type="subcellular location">
    <subcellularLocation>
        <location evidence="1">Golgi apparatus membrane</location>
        <topology evidence="1">Single-pass type II membrane protein</topology>
    </subcellularLocation>
</comment>
<dbReference type="Pfam" id="PF01150">
    <property type="entry name" value="GDA1_CD39"/>
    <property type="match status" value="1"/>
</dbReference>